<accession>A0ABV8RDF2</accession>
<comment type="caution">
    <text evidence="2">The sequence shown here is derived from an EMBL/GenBank/DDBJ whole genome shotgun (WGS) entry which is preliminary data.</text>
</comment>
<gene>
    <name evidence="2" type="ORF">ACFOWX_02305</name>
</gene>
<organism evidence="2 3">
    <name type="scientific">Sphingorhabdus arenilitoris</name>
    <dbReference type="NCBI Taxonomy" id="1490041"/>
    <lineage>
        <taxon>Bacteria</taxon>
        <taxon>Pseudomonadati</taxon>
        <taxon>Pseudomonadota</taxon>
        <taxon>Alphaproteobacteria</taxon>
        <taxon>Sphingomonadales</taxon>
        <taxon>Sphingomonadaceae</taxon>
        <taxon>Sphingorhabdus</taxon>
    </lineage>
</organism>
<sequence>MKISNLCLALGCVVALSGCDAFNSSFNEQFDKQFREQCVKAATGKGAPEAVASQACNCTMDKLKEGKSETEFNMPSADEQMEAMKSCAAEMGLQIPG</sequence>
<feature type="chain" id="PRO_5047224809" description="Lipoprotein" evidence="1">
    <location>
        <begin position="18"/>
        <end position="97"/>
    </location>
</feature>
<feature type="signal peptide" evidence="1">
    <location>
        <begin position="1"/>
        <end position="17"/>
    </location>
</feature>
<name>A0ABV8RDF2_9SPHN</name>
<dbReference type="Proteomes" id="UP001595887">
    <property type="component" value="Unassembled WGS sequence"/>
</dbReference>
<protein>
    <recommendedName>
        <fullName evidence="4">Lipoprotein</fullName>
    </recommendedName>
</protein>
<reference evidence="3" key="1">
    <citation type="journal article" date="2019" name="Int. J. Syst. Evol. Microbiol.">
        <title>The Global Catalogue of Microorganisms (GCM) 10K type strain sequencing project: providing services to taxonomists for standard genome sequencing and annotation.</title>
        <authorList>
            <consortium name="The Broad Institute Genomics Platform"/>
            <consortium name="The Broad Institute Genome Sequencing Center for Infectious Disease"/>
            <person name="Wu L."/>
            <person name="Ma J."/>
        </authorList>
    </citation>
    <scope>NUCLEOTIDE SEQUENCE [LARGE SCALE GENOMIC DNA]</scope>
    <source>
        <strain evidence="3">CECT 8531</strain>
    </source>
</reference>
<keyword evidence="3" id="KW-1185">Reference proteome</keyword>
<dbReference type="PROSITE" id="PS51257">
    <property type="entry name" value="PROKAR_LIPOPROTEIN"/>
    <property type="match status" value="1"/>
</dbReference>
<evidence type="ECO:0000256" key="1">
    <source>
        <dbReference type="SAM" id="SignalP"/>
    </source>
</evidence>
<evidence type="ECO:0000313" key="3">
    <source>
        <dbReference type="Proteomes" id="UP001595887"/>
    </source>
</evidence>
<dbReference type="EMBL" id="JBHSDH010000010">
    <property type="protein sequence ID" value="MFC4291240.1"/>
    <property type="molecule type" value="Genomic_DNA"/>
</dbReference>
<proteinExistence type="predicted"/>
<dbReference type="RefSeq" id="WP_381420878.1">
    <property type="nucleotide sequence ID" value="NZ_JBHSDH010000010.1"/>
</dbReference>
<evidence type="ECO:0008006" key="4">
    <source>
        <dbReference type="Google" id="ProtNLM"/>
    </source>
</evidence>
<evidence type="ECO:0000313" key="2">
    <source>
        <dbReference type="EMBL" id="MFC4291240.1"/>
    </source>
</evidence>
<keyword evidence="1" id="KW-0732">Signal</keyword>